<keyword evidence="9" id="KW-1185">Reference proteome</keyword>
<evidence type="ECO:0000313" key="8">
    <source>
        <dbReference type="EMBL" id="SFO25219.1"/>
    </source>
</evidence>
<reference evidence="9" key="1">
    <citation type="submission" date="2016-10" db="EMBL/GenBank/DDBJ databases">
        <authorList>
            <person name="Varghese N."/>
            <person name="Submissions S."/>
        </authorList>
    </citation>
    <scope>NUCLEOTIDE SEQUENCE [LARGE SCALE GENOMIC DNA]</scope>
    <source>
        <strain evidence="9">DS-12</strain>
    </source>
</reference>
<proteinExistence type="inferred from homology"/>
<dbReference type="InterPro" id="IPR012944">
    <property type="entry name" value="SusD_RagB_dom"/>
</dbReference>
<dbReference type="RefSeq" id="WP_091525917.1">
    <property type="nucleotide sequence ID" value="NZ_FOVI01000030.1"/>
</dbReference>
<comment type="similarity">
    <text evidence="2">Belongs to the SusD family.</text>
</comment>
<dbReference type="Proteomes" id="UP000199036">
    <property type="component" value="Unassembled WGS sequence"/>
</dbReference>
<feature type="domain" description="RagB/SusD" evidence="6">
    <location>
        <begin position="330"/>
        <end position="430"/>
    </location>
</feature>
<dbReference type="Gene3D" id="1.25.40.390">
    <property type="match status" value="1"/>
</dbReference>
<keyword evidence="5" id="KW-0998">Cell outer membrane</keyword>
<protein>
    <submittedName>
        <fullName evidence="8">SusD family protein</fullName>
    </submittedName>
</protein>
<comment type="subcellular location">
    <subcellularLocation>
        <location evidence="1">Cell outer membrane</location>
    </subcellularLocation>
</comment>
<evidence type="ECO:0000259" key="7">
    <source>
        <dbReference type="Pfam" id="PF14322"/>
    </source>
</evidence>
<gene>
    <name evidence="8" type="ORF">SAMN05421741_1304</name>
</gene>
<dbReference type="Pfam" id="PF07980">
    <property type="entry name" value="SusD_RagB"/>
    <property type="match status" value="1"/>
</dbReference>
<dbReference type="InterPro" id="IPR011990">
    <property type="entry name" value="TPR-like_helical_dom_sf"/>
</dbReference>
<dbReference type="Pfam" id="PF14322">
    <property type="entry name" value="SusD-like_3"/>
    <property type="match status" value="1"/>
</dbReference>
<dbReference type="GO" id="GO:0009279">
    <property type="term" value="C:cell outer membrane"/>
    <property type="evidence" value="ECO:0007669"/>
    <property type="project" value="UniProtKB-SubCell"/>
</dbReference>
<evidence type="ECO:0000256" key="2">
    <source>
        <dbReference type="ARBA" id="ARBA00006275"/>
    </source>
</evidence>
<name>A0A1I5FNQ1_9FLAO</name>
<keyword evidence="4" id="KW-0472">Membrane</keyword>
<dbReference type="CDD" id="cd08977">
    <property type="entry name" value="SusD"/>
    <property type="match status" value="1"/>
</dbReference>
<evidence type="ECO:0000259" key="6">
    <source>
        <dbReference type="Pfam" id="PF07980"/>
    </source>
</evidence>
<evidence type="ECO:0000256" key="4">
    <source>
        <dbReference type="ARBA" id="ARBA00023136"/>
    </source>
</evidence>
<dbReference type="STRING" id="913024.SAMN05421741_1304"/>
<organism evidence="8 9">
    <name type="scientific">Paenimyroides ummariense</name>
    <dbReference type="NCBI Taxonomy" id="913024"/>
    <lineage>
        <taxon>Bacteria</taxon>
        <taxon>Pseudomonadati</taxon>
        <taxon>Bacteroidota</taxon>
        <taxon>Flavobacteriia</taxon>
        <taxon>Flavobacteriales</taxon>
        <taxon>Flavobacteriaceae</taxon>
        <taxon>Paenimyroides</taxon>
    </lineage>
</organism>
<keyword evidence="3" id="KW-0732">Signal</keyword>
<dbReference type="SUPFAM" id="SSF48452">
    <property type="entry name" value="TPR-like"/>
    <property type="match status" value="1"/>
</dbReference>
<dbReference type="EMBL" id="FOVI01000030">
    <property type="protein sequence ID" value="SFO25219.1"/>
    <property type="molecule type" value="Genomic_DNA"/>
</dbReference>
<sequence length="456" mass="52510">MKTSFENITVLLFTLFILNSCEEFLDVEVPKNEIDQELVFSDDRMALSALTNTYSKIRDQGFFAGNKVGIGYLLGCYTDELEVTNPQESSYLRFYKNSVLSDNTAVISLWSNTYNQIYLVNNVLEGIEKSKTISPEVQDQLKGEALALRAILNFYLTQTFGDIPYILSTDYRVNTKIGKQSVNEVVVQAVEDLLVAEQLVSPAYPSSEKVRINRSVVEGFLARMYLYQNNWDKAQYYAEKLINSGTYMLEPIGTTFLKESKSAIWQLKPEAEGRNTIEAGEYQFESTPSPFARLSTKLLGDFEQGDLRKQFWVRFVGDDKVDACAFKYKQKGISSPSREYSIIMRIEEMYLIAAEAAAHKGSWQDFNRYVNAIRERAGLALLDIDNHTDALNAVKKERRVELFCEYGHRFYDLKRWKNFDELFDVKPQWQQHYQVLPLPEKELLLNPNLLPQNTGY</sequence>
<dbReference type="OrthoDB" id="621570at2"/>
<evidence type="ECO:0000256" key="3">
    <source>
        <dbReference type="ARBA" id="ARBA00022729"/>
    </source>
</evidence>
<accession>A0A1I5FNQ1</accession>
<feature type="domain" description="SusD-like N-terminal" evidence="7">
    <location>
        <begin position="85"/>
        <end position="226"/>
    </location>
</feature>
<evidence type="ECO:0000256" key="1">
    <source>
        <dbReference type="ARBA" id="ARBA00004442"/>
    </source>
</evidence>
<evidence type="ECO:0000313" key="9">
    <source>
        <dbReference type="Proteomes" id="UP000199036"/>
    </source>
</evidence>
<dbReference type="InterPro" id="IPR033985">
    <property type="entry name" value="SusD-like_N"/>
</dbReference>
<evidence type="ECO:0000256" key="5">
    <source>
        <dbReference type="ARBA" id="ARBA00023237"/>
    </source>
</evidence>
<dbReference type="AlphaFoldDB" id="A0A1I5FNQ1"/>